<keyword evidence="5" id="KW-1185">Reference proteome</keyword>
<proteinExistence type="predicted"/>
<evidence type="ECO:0000256" key="1">
    <source>
        <dbReference type="ARBA" id="ARBA00022737"/>
    </source>
</evidence>
<accession>A0ABY9EVX0</accession>
<evidence type="ECO:0000313" key="5">
    <source>
        <dbReference type="Proteomes" id="UP001239418"/>
    </source>
</evidence>
<evidence type="ECO:0000313" key="4">
    <source>
        <dbReference type="EMBL" id="WLG84840.1"/>
    </source>
</evidence>
<dbReference type="SUPFAM" id="SSF48403">
    <property type="entry name" value="Ankyrin repeat"/>
    <property type="match status" value="1"/>
</dbReference>
<reference evidence="4 5" key="1">
    <citation type="submission" date="2023-02" db="EMBL/GenBank/DDBJ databases">
        <title>Evolution of Hrp T3SS in non-pathogenic Pseudomonas fluorescens.</title>
        <authorList>
            <person name="Liao K."/>
            <person name="Wei H."/>
            <person name="Gu Y."/>
        </authorList>
    </citation>
    <scope>NUCLEOTIDE SEQUENCE [LARGE SCALE GENOMIC DNA]</scope>
    <source>
        <strain evidence="4 5">FP1935</strain>
    </source>
</reference>
<dbReference type="PANTHER" id="PTHR24171">
    <property type="entry name" value="ANKYRIN REPEAT DOMAIN-CONTAINING PROTEIN 39-RELATED"/>
    <property type="match status" value="1"/>
</dbReference>
<dbReference type="EMBL" id="CP117454">
    <property type="protein sequence ID" value="WLG84840.1"/>
    <property type="molecule type" value="Genomic_DNA"/>
</dbReference>
<keyword evidence="1" id="KW-0677">Repeat</keyword>
<dbReference type="Proteomes" id="UP001239418">
    <property type="component" value="Chromosome"/>
</dbReference>
<dbReference type="Pfam" id="PF00023">
    <property type="entry name" value="Ank"/>
    <property type="match status" value="1"/>
</dbReference>
<feature type="repeat" description="ANK" evidence="3">
    <location>
        <begin position="60"/>
        <end position="92"/>
    </location>
</feature>
<sequence length="395" mass="43397">MIENTFMVSLLVNPEEIYEKNIKTLLAIHADIASGNAASLKKHLEKNSVLLHLPMYGLDGQETLLHMAAERGQTEICRLLVSLGIALDQPAVSSGNSTPLAAAAGNGHLQTCQWFLEAGALVDGWPNSITTPLINAITFGHQDVVNLLIEHHANINRLHTRLNTAPLDIANTWGFTEIASTLRKSGAVSIMDIVESRPEEFGGSIVTFVHNTAGWVLPAQLSPFTNEEGLELRISCIDGKNKFKLLFTIGLFAKSPHTELFVCLPGDWPLTQQGFTPHSPWVFPVELLSLLARHTFDDGPLSEGFLIRRSDALYANLAWPDEVDAFVAVDKAWDTKTEKETIPDNEKVMLYVLAPVKFTKKGEPDAAALRALTQRKRTASWASVVIPTPDPEIMQ</sequence>
<dbReference type="PROSITE" id="PS50297">
    <property type="entry name" value="ANK_REP_REGION"/>
    <property type="match status" value="1"/>
</dbReference>
<evidence type="ECO:0000256" key="3">
    <source>
        <dbReference type="PROSITE-ProRule" id="PRU00023"/>
    </source>
</evidence>
<keyword evidence="2 3" id="KW-0040">ANK repeat</keyword>
<organism evidence="4 5">
    <name type="scientific">Pseudomonas cucumis</name>
    <dbReference type="NCBI Taxonomy" id="2954082"/>
    <lineage>
        <taxon>Bacteria</taxon>
        <taxon>Pseudomonadati</taxon>
        <taxon>Pseudomonadota</taxon>
        <taxon>Gammaproteobacteria</taxon>
        <taxon>Pseudomonadales</taxon>
        <taxon>Pseudomonadaceae</taxon>
        <taxon>Pseudomonas</taxon>
    </lineage>
</organism>
<protein>
    <submittedName>
        <fullName evidence="4">Ankyrin repeat domain-containing protein</fullName>
    </submittedName>
</protein>
<dbReference type="RefSeq" id="WP_305447514.1">
    <property type="nucleotide sequence ID" value="NZ_CP117454.1"/>
</dbReference>
<dbReference type="Pfam" id="PF12796">
    <property type="entry name" value="Ank_2"/>
    <property type="match status" value="1"/>
</dbReference>
<dbReference type="InterPro" id="IPR002110">
    <property type="entry name" value="Ankyrin_rpt"/>
</dbReference>
<dbReference type="Gene3D" id="1.25.40.20">
    <property type="entry name" value="Ankyrin repeat-containing domain"/>
    <property type="match status" value="1"/>
</dbReference>
<dbReference type="SMART" id="SM00248">
    <property type="entry name" value="ANK"/>
    <property type="match status" value="3"/>
</dbReference>
<dbReference type="PANTHER" id="PTHR24171:SF10">
    <property type="entry name" value="ANKYRIN REPEAT DOMAIN-CONTAINING PROTEIN 29-LIKE"/>
    <property type="match status" value="1"/>
</dbReference>
<gene>
    <name evidence="4" type="ORF">PSH97_27840</name>
</gene>
<evidence type="ECO:0000256" key="2">
    <source>
        <dbReference type="ARBA" id="ARBA00023043"/>
    </source>
</evidence>
<name>A0ABY9EVX0_9PSED</name>
<dbReference type="InterPro" id="IPR036770">
    <property type="entry name" value="Ankyrin_rpt-contain_sf"/>
</dbReference>
<dbReference type="PROSITE" id="PS50088">
    <property type="entry name" value="ANK_REPEAT"/>
    <property type="match status" value="2"/>
</dbReference>
<feature type="repeat" description="ANK" evidence="3">
    <location>
        <begin position="128"/>
        <end position="160"/>
    </location>
</feature>